<comment type="caution">
    <text evidence="12">The sequence shown here is derived from an EMBL/GenBank/DDBJ whole genome shotgun (WGS) entry which is preliminary data.</text>
</comment>
<evidence type="ECO:0000256" key="5">
    <source>
        <dbReference type="ARBA" id="ARBA00022837"/>
    </source>
</evidence>
<evidence type="ECO:0000256" key="9">
    <source>
        <dbReference type="SAM" id="Phobius"/>
    </source>
</evidence>
<name>A0A8S0PA21_OLEEU</name>
<feature type="transmembrane region" description="Helical" evidence="9">
    <location>
        <begin position="213"/>
        <end position="233"/>
    </location>
</feature>
<evidence type="ECO:0000256" key="7">
    <source>
        <dbReference type="ARBA" id="ARBA00023065"/>
    </source>
</evidence>
<keyword evidence="13" id="KW-1185">Reference proteome</keyword>
<dbReference type="GO" id="GO:0015369">
    <property type="term" value="F:calcium:proton antiporter activity"/>
    <property type="evidence" value="ECO:0007669"/>
    <property type="project" value="TreeGrafter"/>
</dbReference>
<dbReference type="SMART" id="SM00054">
    <property type="entry name" value="EFh"/>
    <property type="match status" value="4"/>
</dbReference>
<dbReference type="InterPro" id="IPR002048">
    <property type="entry name" value="EF_hand_dom"/>
</dbReference>
<keyword evidence="6 9" id="KW-1133">Transmembrane helix</keyword>
<feature type="transmembrane region" description="Helical" evidence="9">
    <location>
        <begin position="108"/>
        <end position="131"/>
    </location>
</feature>
<feature type="transmembrane region" description="Helical" evidence="9">
    <location>
        <begin position="640"/>
        <end position="658"/>
    </location>
</feature>
<dbReference type="InterPro" id="IPR004837">
    <property type="entry name" value="NaCa_Exmemb"/>
</dbReference>
<gene>
    <name evidence="12" type="ORF">OLEA9_A042181</name>
</gene>
<sequence>MAIHALRFLVVILFISFVQCRILELKSSDDLISDGIDRVDDKSSILTRNVTISSRNTCEHQYGFLPCAENAGGYIFQILTYQGILMFGKKELSTGSRVLFDILGTSNIFGIIYRILVGLPEILIMIVSGVFSSKEEAQSKVSLGVGIYAGITVFTLTLQWGVCLIFGRRKLAQESTHSHAKVQQSSSNCLQAKEVITGLKDNGVMIDKETRHIAGIMLLSLIPYIIIQLVDMFKTSFGAHLGILISLVMSSTALILYFIYQVMNPWMQERSLAYTKYETLRTGFLKHMQQHGDLIDEHGNLNDTVIKKLFTETDKDANKNITKVELERLMHELINKGDMNVDKQFAVSEVMKVFDIDHDGLINYQEFADGCKKWITETKQSTKIGDTSSIIPKKKEDVPKDRYLMWSKIIEDARKQLLKSESLITDDASTNIEGIKNLLKQVDTGSNNKISKTELEQLIRSLNLGEFQPNYDDVIKEVFKDIDKDGNNVIDEPEIINGLIELENNALPAAKDSDEKGSFDEIQKDKVVHEDSSVWTFIKSLLQVILGIVIMTFLGEPLTDNILQLSYSMNVPSFAISFVVVPLAMNCRSAIAAISPASHKSEKSASLTFSEIYGEVVMSNFSNLTALLAIVYAKDLTWDYSAEVLTVLVVCAIVGFLAYTRTCYPLWTCLIAFFLYPFSLGLRNPKVFDSEKWTHLGPLRSFIVKRSRRSMHTASDVYSYNLLL</sequence>
<feature type="domain" description="EF-hand" evidence="11">
    <location>
        <begin position="301"/>
        <end position="336"/>
    </location>
</feature>
<dbReference type="PROSITE" id="PS00018">
    <property type="entry name" value="EF_HAND_1"/>
    <property type="match status" value="3"/>
</dbReference>
<evidence type="ECO:0000313" key="12">
    <source>
        <dbReference type="EMBL" id="CAA2934627.1"/>
    </source>
</evidence>
<evidence type="ECO:0000259" key="11">
    <source>
        <dbReference type="PROSITE" id="PS50222"/>
    </source>
</evidence>
<feature type="transmembrane region" description="Helical" evidence="9">
    <location>
        <begin position="574"/>
        <end position="594"/>
    </location>
</feature>
<reference evidence="12 13" key="1">
    <citation type="submission" date="2019-12" db="EMBL/GenBank/DDBJ databases">
        <authorList>
            <person name="Alioto T."/>
            <person name="Alioto T."/>
            <person name="Gomez Garrido J."/>
        </authorList>
    </citation>
    <scope>NUCLEOTIDE SEQUENCE [LARGE SCALE GENOMIC DNA]</scope>
</reference>
<evidence type="ECO:0000256" key="2">
    <source>
        <dbReference type="ARBA" id="ARBA00022448"/>
    </source>
</evidence>
<feature type="signal peptide" evidence="10">
    <location>
        <begin position="1"/>
        <end position="20"/>
    </location>
</feature>
<dbReference type="GO" id="GO:0012505">
    <property type="term" value="C:endomembrane system"/>
    <property type="evidence" value="ECO:0007669"/>
    <property type="project" value="UniProtKB-SubCell"/>
</dbReference>
<feature type="domain" description="EF-hand" evidence="11">
    <location>
        <begin position="430"/>
        <end position="465"/>
    </location>
</feature>
<keyword evidence="2" id="KW-0813">Transport</keyword>
<evidence type="ECO:0000256" key="10">
    <source>
        <dbReference type="SAM" id="SignalP"/>
    </source>
</evidence>
<dbReference type="OrthoDB" id="26525at2759"/>
<organism evidence="12 13">
    <name type="scientific">Olea europaea subsp. europaea</name>
    <dbReference type="NCBI Taxonomy" id="158383"/>
    <lineage>
        <taxon>Eukaryota</taxon>
        <taxon>Viridiplantae</taxon>
        <taxon>Streptophyta</taxon>
        <taxon>Embryophyta</taxon>
        <taxon>Tracheophyta</taxon>
        <taxon>Spermatophyta</taxon>
        <taxon>Magnoliopsida</taxon>
        <taxon>eudicotyledons</taxon>
        <taxon>Gunneridae</taxon>
        <taxon>Pentapetalae</taxon>
        <taxon>asterids</taxon>
        <taxon>lamiids</taxon>
        <taxon>Lamiales</taxon>
        <taxon>Oleaceae</taxon>
        <taxon>Oleeae</taxon>
        <taxon>Olea</taxon>
    </lineage>
</organism>
<evidence type="ECO:0000256" key="8">
    <source>
        <dbReference type="ARBA" id="ARBA00023136"/>
    </source>
</evidence>
<dbReference type="Proteomes" id="UP000594638">
    <property type="component" value="Unassembled WGS sequence"/>
</dbReference>
<evidence type="ECO:0000256" key="3">
    <source>
        <dbReference type="ARBA" id="ARBA00022449"/>
    </source>
</evidence>
<feature type="transmembrane region" description="Helical" evidence="9">
    <location>
        <begin position="664"/>
        <end position="682"/>
    </location>
</feature>
<dbReference type="InterPro" id="IPR018247">
    <property type="entry name" value="EF_Hand_1_Ca_BS"/>
</dbReference>
<dbReference type="InterPro" id="IPR011992">
    <property type="entry name" value="EF-hand-dom_pair"/>
</dbReference>
<dbReference type="PANTHER" id="PTHR31503:SF85">
    <property type="entry name" value="CALCIUM-BINDING EF-HAND FAMILY PROTEIN"/>
    <property type="match status" value="1"/>
</dbReference>
<dbReference type="Pfam" id="PF01699">
    <property type="entry name" value="Na_Ca_ex"/>
    <property type="match status" value="1"/>
</dbReference>
<feature type="chain" id="PRO_5035748653" evidence="10">
    <location>
        <begin position="21"/>
        <end position="724"/>
    </location>
</feature>
<keyword evidence="3" id="KW-0050">Antiport</keyword>
<feature type="domain" description="EF-hand" evidence="11">
    <location>
        <begin position="342"/>
        <end position="377"/>
    </location>
</feature>
<feature type="transmembrane region" description="Helical" evidence="9">
    <location>
        <begin position="239"/>
        <end position="260"/>
    </location>
</feature>
<feature type="domain" description="EF-hand" evidence="11">
    <location>
        <begin position="470"/>
        <end position="505"/>
    </location>
</feature>
<feature type="transmembrane region" description="Helical" evidence="9">
    <location>
        <begin position="143"/>
        <end position="167"/>
    </location>
</feature>
<keyword evidence="8 9" id="KW-0472">Membrane</keyword>
<dbReference type="PANTHER" id="PTHR31503">
    <property type="entry name" value="VACUOLAR CALCIUM ION TRANSPORTER"/>
    <property type="match status" value="1"/>
</dbReference>
<dbReference type="EMBL" id="CACTIH010000017">
    <property type="protein sequence ID" value="CAA2934627.1"/>
    <property type="molecule type" value="Genomic_DNA"/>
</dbReference>
<keyword evidence="4 9" id="KW-0812">Transmembrane</keyword>
<dbReference type="GO" id="GO:0005509">
    <property type="term" value="F:calcium ion binding"/>
    <property type="evidence" value="ECO:0007669"/>
    <property type="project" value="InterPro"/>
</dbReference>
<dbReference type="AlphaFoldDB" id="A0A8S0PA21"/>
<dbReference type="Gene3D" id="1.10.238.10">
    <property type="entry name" value="EF-hand"/>
    <property type="match status" value="2"/>
</dbReference>
<protein>
    <submittedName>
        <fullName evidence="12">Calmodulin and related s (EF-Hand superfamily)</fullName>
    </submittedName>
</protein>
<dbReference type="SUPFAM" id="SSF47473">
    <property type="entry name" value="EF-hand"/>
    <property type="match status" value="1"/>
</dbReference>
<keyword evidence="5" id="KW-0106">Calcium</keyword>
<dbReference type="GO" id="GO:0006874">
    <property type="term" value="P:intracellular calcium ion homeostasis"/>
    <property type="evidence" value="ECO:0007669"/>
    <property type="project" value="TreeGrafter"/>
</dbReference>
<evidence type="ECO:0000256" key="6">
    <source>
        <dbReference type="ARBA" id="ARBA00022989"/>
    </source>
</evidence>
<dbReference type="Gramene" id="OE9A042181T1">
    <property type="protein sequence ID" value="OE9A042181C1"/>
    <property type="gene ID" value="OE9A042181"/>
</dbReference>
<evidence type="ECO:0000313" key="13">
    <source>
        <dbReference type="Proteomes" id="UP000594638"/>
    </source>
</evidence>
<keyword evidence="7" id="KW-0406">Ion transport</keyword>
<proteinExistence type="predicted"/>
<evidence type="ECO:0000256" key="1">
    <source>
        <dbReference type="ARBA" id="ARBA00004127"/>
    </source>
</evidence>
<keyword evidence="10" id="KW-0732">Signal</keyword>
<comment type="subcellular location">
    <subcellularLocation>
        <location evidence="1">Endomembrane system</location>
        <topology evidence="1">Multi-pass membrane protein</topology>
    </subcellularLocation>
</comment>
<dbReference type="InterPro" id="IPR004713">
    <property type="entry name" value="CaH_exchang"/>
</dbReference>
<dbReference type="CDD" id="cd00051">
    <property type="entry name" value="EFh"/>
    <property type="match status" value="1"/>
</dbReference>
<dbReference type="PROSITE" id="PS50222">
    <property type="entry name" value="EF_HAND_2"/>
    <property type="match status" value="4"/>
</dbReference>
<feature type="transmembrane region" description="Helical" evidence="9">
    <location>
        <begin position="534"/>
        <end position="554"/>
    </location>
</feature>
<dbReference type="Pfam" id="PF13499">
    <property type="entry name" value="EF-hand_7"/>
    <property type="match status" value="2"/>
</dbReference>
<evidence type="ECO:0000256" key="4">
    <source>
        <dbReference type="ARBA" id="ARBA00022692"/>
    </source>
</evidence>
<accession>A0A8S0PA21</accession>
<dbReference type="GO" id="GO:0016020">
    <property type="term" value="C:membrane"/>
    <property type="evidence" value="ECO:0007669"/>
    <property type="project" value="InterPro"/>
</dbReference>